<dbReference type="HOGENOM" id="CLU_085826_2_0_1"/>
<dbReference type="InterPro" id="IPR056672">
    <property type="entry name" value="DUF7770"/>
</dbReference>
<dbReference type="OMA" id="NHWAFYL"/>
<feature type="domain" description="DUF7770" evidence="1">
    <location>
        <begin position="114"/>
        <end position="283"/>
    </location>
</feature>
<evidence type="ECO:0000313" key="3">
    <source>
        <dbReference type="Proteomes" id="UP000002058"/>
    </source>
</evidence>
<name>C4JM80_UNCRE</name>
<dbReference type="GeneID" id="8444720"/>
<proteinExistence type="predicted"/>
<dbReference type="Proteomes" id="UP000002058">
    <property type="component" value="Unassembled WGS sequence"/>
</dbReference>
<organism evidence="2 3">
    <name type="scientific">Uncinocarpus reesii (strain UAMH 1704)</name>
    <dbReference type="NCBI Taxonomy" id="336963"/>
    <lineage>
        <taxon>Eukaryota</taxon>
        <taxon>Fungi</taxon>
        <taxon>Dikarya</taxon>
        <taxon>Ascomycota</taxon>
        <taxon>Pezizomycotina</taxon>
        <taxon>Eurotiomycetes</taxon>
        <taxon>Eurotiomycetidae</taxon>
        <taxon>Onygenales</taxon>
        <taxon>Onygenaceae</taxon>
        <taxon>Uncinocarpus</taxon>
    </lineage>
</organism>
<dbReference type="Pfam" id="PF24968">
    <property type="entry name" value="DUF7770"/>
    <property type="match status" value="1"/>
</dbReference>
<evidence type="ECO:0000259" key="1">
    <source>
        <dbReference type="Pfam" id="PF24968"/>
    </source>
</evidence>
<accession>C4JM80</accession>
<dbReference type="InParanoid" id="C4JM80"/>
<keyword evidence="3" id="KW-1185">Reference proteome</keyword>
<evidence type="ECO:0000313" key="2">
    <source>
        <dbReference type="EMBL" id="EEP79092.1"/>
    </source>
</evidence>
<dbReference type="eggNOG" id="ENOG502SWZY">
    <property type="taxonomic scope" value="Eukaryota"/>
</dbReference>
<sequence>MPGRWFGCRAAEAHSSSPPPSLRKLDRLNRCIFGDRKPAKAWLLVQRAPSELAKVFVVSDPKEPLNDETNFQLHSILTLLPTNLTTMEPPADDLIKYIPPSAKASLLPRKITSIEVVAHERLPDGGNHWAFYLHTIPPDAPSETATTAATDDQIIQLDVSPSYSIPSTVLPGGSKAFLILSTNPHSLSPFGTFTKRVPLTVRRKPDLPTVQELVHLLTVTQHRHRYEFDDHGRGCRFWVRDQIPFLLDEGVVTDEEQAELAREAVLLEFPDGKEFPITIGRYY</sequence>
<dbReference type="AlphaFoldDB" id="C4JM80"/>
<dbReference type="VEuPathDB" id="FungiDB:UREG_03938"/>
<dbReference type="RefSeq" id="XP_002544421.1">
    <property type="nucleotide sequence ID" value="XM_002544375.1"/>
</dbReference>
<dbReference type="KEGG" id="ure:UREG_03938"/>
<reference evidence="3" key="1">
    <citation type="journal article" date="2009" name="Genome Res.">
        <title>Comparative genomic analyses of the human fungal pathogens Coccidioides and their relatives.</title>
        <authorList>
            <person name="Sharpton T.J."/>
            <person name="Stajich J.E."/>
            <person name="Rounsley S.D."/>
            <person name="Gardner M.J."/>
            <person name="Wortman J.R."/>
            <person name="Jordar V.S."/>
            <person name="Maiti R."/>
            <person name="Kodira C.D."/>
            <person name="Neafsey D.E."/>
            <person name="Zeng Q."/>
            <person name="Hung C.-Y."/>
            <person name="McMahan C."/>
            <person name="Muszewska A."/>
            <person name="Grynberg M."/>
            <person name="Mandel M.A."/>
            <person name="Kellner E.M."/>
            <person name="Barker B.M."/>
            <person name="Galgiani J.N."/>
            <person name="Orbach M.J."/>
            <person name="Kirkland T.N."/>
            <person name="Cole G.T."/>
            <person name="Henn M.R."/>
            <person name="Birren B.W."/>
            <person name="Taylor J.W."/>
        </authorList>
    </citation>
    <scope>NUCLEOTIDE SEQUENCE [LARGE SCALE GENOMIC DNA]</scope>
    <source>
        <strain evidence="3">UAMH 1704</strain>
    </source>
</reference>
<gene>
    <name evidence="2" type="ORF">UREG_03938</name>
</gene>
<dbReference type="OrthoDB" id="3527137at2759"/>
<dbReference type="EMBL" id="CH476616">
    <property type="protein sequence ID" value="EEP79092.1"/>
    <property type="molecule type" value="Genomic_DNA"/>
</dbReference>
<protein>
    <recommendedName>
        <fullName evidence="1">DUF7770 domain-containing protein</fullName>
    </recommendedName>
</protein>